<name>A0A4Y2A7N0_ARAVE</name>
<feature type="transmembrane region" description="Helical" evidence="1">
    <location>
        <begin position="89"/>
        <end position="110"/>
    </location>
</feature>
<sequence>MTGSCQALTPDLGDKLGNKFGDLGDKSKLPENAIIFSISPLVRPGKKSASWKAGEMRAIESAVNVIICESLSVCVARSGSAVTVIASDLCLFVLLICISAIFPVTCFVFPKYL</sequence>
<protein>
    <submittedName>
        <fullName evidence="2">Uncharacterized protein</fullName>
    </submittedName>
</protein>
<evidence type="ECO:0000313" key="3">
    <source>
        <dbReference type="Proteomes" id="UP000499080"/>
    </source>
</evidence>
<reference evidence="2 3" key="1">
    <citation type="journal article" date="2019" name="Sci. Rep.">
        <title>Orb-weaving spider Araneus ventricosus genome elucidates the spidroin gene catalogue.</title>
        <authorList>
            <person name="Kono N."/>
            <person name="Nakamura H."/>
            <person name="Ohtoshi R."/>
            <person name="Moran D.A.P."/>
            <person name="Shinohara A."/>
            <person name="Yoshida Y."/>
            <person name="Fujiwara M."/>
            <person name="Mori M."/>
            <person name="Tomita M."/>
            <person name="Arakawa K."/>
        </authorList>
    </citation>
    <scope>NUCLEOTIDE SEQUENCE [LARGE SCALE GENOMIC DNA]</scope>
</reference>
<keyword evidence="1" id="KW-0812">Transmembrane</keyword>
<dbReference type="AlphaFoldDB" id="A0A4Y2A7N0"/>
<keyword evidence="3" id="KW-1185">Reference proteome</keyword>
<proteinExistence type="predicted"/>
<keyword evidence="1" id="KW-1133">Transmembrane helix</keyword>
<evidence type="ECO:0000313" key="2">
    <source>
        <dbReference type="EMBL" id="GBL74924.1"/>
    </source>
</evidence>
<organism evidence="2 3">
    <name type="scientific">Araneus ventricosus</name>
    <name type="common">Orbweaver spider</name>
    <name type="synonym">Epeira ventricosa</name>
    <dbReference type="NCBI Taxonomy" id="182803"/>
    <lineage>
        <taxon>Eukaryota</taxon>
        <taxon>Metazoa</taxon>
        <taxon>Ecdysozoa</taxon>
        <taxon>Arthropoda</taxon>
        <taxon>Chelicerata</taxon>
        <taxon>Arachnida</taxon>
        <taxon>Araneae</taxon>
        <taxon>Araneomorphae</taxon>
        <taxon>Entelegynae</taxon>
        <taxon>Araneoidea</taxon>
        <taxon>Araneidae</taxon>
        <taxon>Araneus</taxon>
    </lineage>
</organism>
<gene>
    <name evidence="2" type="ORF">AVEN_243750_1</name>
</gene>
<keyword evidence="1" id="KW-0472">Membrane</keyword>
<accession>A0A4Y2A7N0</accession>
<comment type="caution">
    <text evidence="2">The sequence shown here is derived from an EMBL/GenBank/DDBJ whole genome shotgun (WGS) entry which is preliminary data.</text>
</comment>
<dbReference type="Proteomes" id="UP000499080">
    <property type="component" value="Unassembled WGS sequence"/>
</dbReference>
<evidence type="ECO:0000256" key="1">
    <source>
        <dbReference type="SAM" id="Phobius"/>
    </source>
</evidence>
<dbReference type="EMBL" id="BGPR01000006">
    <property type="protein sequence ID" value="GBL74924.1"/>
    <property type="molecule type" value="Genomic_DNA"/>
</dbReference>